<dbReference type="Proteomes" id="UP001519460">
    <property type="component" value="Unassembled WGS sequence"/>
</dbReference>
<dbReference type="PROSITE" id="PS50097">
    <property type="entry name" value="BTB"/>
    <property type="match status" value="1"/>
</dbReference>
<evidence type="ECO:0000256" key="1">
    <source>
        <dbReference type="SAM" id="MobiDB-lite"/>
    </source>
</evidence>
<evidence type="ECO:0000259" key="2">
    <source>
        <dbReference type="PROSITE" id="PS50097"/>
    </source>
</evidence>
<feature type="compositionally biased region" description="Low complexity" evidence="1">
    <location>
        <begin position="517"/>
        <end position="529"/>
    </location>
</feature>
<dbReference type="Pfam" id="PF00651">
    <property type="entry name" value="BTB"/>
    <property type="match status" value="1"/>
</dbReference>
<reference evidence="3 4" key="1">
    <citation type="journal article" date="2023" name="Sci. Data">
        <title>Genome assembly of the Korean intertidal mud-creeper Batillaria attramentaria.</title>
        <authorList>
            <person name="Patra A.K."/>
            <person name="Ho P.T."/>
            <person name="Jun S."/>
            <person name="Lee S.J."/>
            <person name="Kim Y."/>
            <person name="Won Y.J."/>
        </authorList>
    </citation>
    <scope>NUCLEOTIDE SEQUENCE [LARGE SCALE GENOMIC DNA]</scope>
    <source>
        <strain evidence="3">Wonlab-2016</strain>
    </source>
</reference>
<evidence type="ECO:0000313" key="3">
    <source>
        <dbReference type="EMBL" id="KAK7506574.1"/>
    </source>
</evidence>
<feature type="domain" description="BTB" evidence="2">
    <location>
        <begin position="637"/>
        <end position="700"/>
    </location>
</feature>
<protein>
    <recommendedName>
        <fullName evidence="2">BTB domain-containing protein</fullName>
    </recommendedName>
</protein>
<keyword evidence="4" id="KW-1185">Reference proteome</keyword>
<feature type="compositionally biased region" description="Polar residues" evidence="1">
    <location>
        <begin position="477"/>
        <end position="486"/>
    </location>
</feature>
<proteinExistence type="predicted"/>
<dbReference type="InterPro" id="IPR011333">
    <property type="entry name" value="SKP1/BTB/POZ_sf"/>
</dbReference>
<feature type="region of interest" description="Disordered" evidence="1">
    <location>
        <begin position="783"/>
        <end position="808"/>
    </location>
</feature>
<name>A0ABD0M5B1_9CAEN</name>
<feature type="compositionally biased region" description="Acidic residues" evidence="1">
    <location>
        <begin position="39"/>
        <end position="48"/>
    </location>
</feature>
<dbReference type="EMBL" id="JACVVK020000006">
    <property type="protein sequence ID" value="KAK7506574.1"/>
    <property type="molecule type" value="Genomic_DNA"/>
</dbReference>
<feature type="region of interest" description="Disordered" evidence="1">
    <location>
        <begin position="30"/>
        <end position="55"/>
    </location>
</feature>
<accession>A0ABD0M5B1</accession>
<dbReference type="SUPFAM" id="SSF54695">
    <property type="entry name" value="POZ domain"/>
    <property type="match status" value="1"/>
</dbReference>
<dbReference type="InterPro" id="IPR000210">
    <property type="entry name" value="BTB/POZ_dom"/>
</dbReference>
<evidence type="ECO:0000313" key="4">
    <source>
        <dbReference type="Proteomes" id="UP001519460"/>
    </source>
</evidence>
<feature type="compositionally biased region" description="Basic and acidic residues" evidence="1">
    <location>
        <begin position="425"/>
        <end position="441"/>
    </location>
</feature>
<organism evidence="3 4">
    <name type="scientific">Batillaria attramentaria</name>
    <dbReference type="NCBI Taxonomy" id="370345"/>
    <lineage>
        <taxon>Eukaryota</taxon>
        <taxon>Metazoa</taxon>
        <taxon>Spiralia</taxon>
        <taxon>Lophotrochozoa</taxon>
        <taxon>Mollusca</taxon>
        <taxon>Gastropoda</taxon>
        <taxon>Caenogastropoda</taxon>
        <taxon>Sorbeoconcha</taxon>
        <taxon>Cerithioidea</taxon>
        <taxon>Batillariidae</taxon>
        <taxon>Batillaria</taxon>
    </lineage>
</organism>
<feature type="region of interest" description="Disordered" evidence="1">
    <location>
        <begin position="424"/>
        <end position="564"/>
    </location>
</feature>
<dbReference type="SMART" id="SM00225">
    <property type="entry name" value="BTB"/>
    <property type="match status" value="1"/>
</dbReference>
<dbReference type="AlphaFoldDB" id="A0ABD0M5B1"/>
<feature type="compositionally biased region" description="Polar residues" evidence="1">
    <location>
        <begin position="495"/>
        <end position="504"/>
    </location>
</feature>
<sequence length="853" mass="93316">MGVLLSRLIHFGDDILSFLYSASHVQYEESDSSCGSPSSEDEDGEEVSDVTRQTAQSETKCSTYGSFETMEKMKDSVCFEDLKGGSCLKTDGEKSQSKVWDVSPVSFDIDPKIPLTPDSEMLSTIDSECMKYCNKTKALGVCQRSKDFDTSDVENAKNEMLRTAAKLLDLSEKSVQHKTPDIFSFDLNLNSDLNGKDSSIRSGSKYVMDDVFIPDMLLVELGYKDATGAILQTRKHDECTAYNVSAVEHTSDSEVSLDRKNTRDIMTVAVKQRDENPPASVESRDWCACCSPEPLDLHEAMLNDLNLLERASERLVLADSCGVNILTVPRSLSPLLEVPEPDTPERLVVVKQSTSSTCSSNAASDVFDEDRTGACERTGSYPLSASERHCCADGACATLKEMNTQLLSLIDKVVNSGCSPIVKRQTADKPEQADAESHDEASSELFTQKMCSPVASPGTRLNTSSQRMCSPVASPDTRLNTSSQRMCSPVASPDTRLNTSSQRMCSPVASPDTRVNTSFSKSSQTPPSSADVGQHEATSSTSKSDAAPSSASRPVRRRVTFSEEKAGDEVLPQLACKPPPILFRQHSTESSCSTSSGESVLAFALDPESPTLSEASSPFDFPSGLHGNCFAFPRDGTDLVLMAEGVKFHVHRSFLLSVCPMLRAHLRETSACQVLLHDKRAGDVLDFLRLLYPGQSQVVNDRNLEGILDLAFQFGADSVQRICITYLQGLAEFRHLCSHQPPVPDLHHRGPNHHNDRSDATTITLKPFGARSQRAPAYTAEHQYSKSSSYDHEETVGSAFSSPETAEDRFIDSGRSRNALEARTGLHSNRSGAGFLTPFDFYRCQNVRCGFYT</sequence>
<feature type="compositionally biased region" description="Polar residues" evidence="1">
    <location>
        <begin position="459"/>
        <end position="468"/>
    </location>
</feature>
<gene>
    <name evidence="3" type="ORF">BaRGS_00002049</name>
</gene>
<dbReference type="Gene3D" id="3.30.710.10">
    <property type="entry name" value="Potassium Channel Kv1.1, Chain A"/>
    <property type="match status" value="1"/>
</dbReference>
<comment type="caution">
    <text evidence="3">The sequence shown here is derived from an EMBL/GenBank/DDBJ whole genome shotgun (WGS) entry which is preliminary data.</text>
</comment>
<feature type="compositionally biased region" description="Low complexity" evidence="1">
    <location>
        <begin position="537"/>
        <end position="553"/>
    </location>
</feature>